<evidence type="ECO:0000313" key="11">
    <source>
        <dbReference type="EMBL" id="KAF4362780.1"/>
    </source>
</evidence>
<feature type="transmembrane region" description="Helical" evidence="7">
    <location>
        <begin position="553"/>
        <end position="574"/>
    </location>
</feature>
<keyword evidence="4 7" id="KW-0812">Transmembrane</keyword>
<evidence type="ECO:0000256" key="1">
    <source>
        <dbReference type="ARBA" id="ARBA00004141"/>
    </source>
</evidence>
<proteinExistence type="inferred from homology"/>
<dbReference type="InterPro" id="IPR013525">
    <property type="entry name" value="ABC2_TM"/>
</dbReference>
<protein>
    <submittedName>
        <fullName evidence="11">Uncharacterized protein</fullName>
    </submittedName>
</protein>
<dbReference type="InterPro" id="IPR003439">
    <property type="entry name" value="ABC_transporter-like_ATP-bd"/>
</dbReference>
<comment type="caution">
    <text evidence="11">The sequence shown here is derived from an EMBL/GenBank/DDBJ whole genome shotgun (WGS) entry which is preliminary data.</text>
</comment>
<evidence type="ECO:0000256" key="2">
    <source>
        <dbReference type="ARBA" id="ARBA00005814"/>
    </source>
</evidence>
<gene>
    <name evidence="11" type="ORF">F8388_022437</name>
</gene>
<comment type="subcellular location">
    <subcellularLocation>
        <location evidence="1">Membrane</location>
        <topology evidence="1">Multi-pass membrane protein</topology>
    </subcellularLocation>
</comment>
<evidence type="ECO:0000259" key="10">
    <source>
        <dbReference type="Pfam" id="PF19055"/>
    </source>
</evidence>
<dbReference type="PANTHER" id="PTHR48042">
    <property type="entry name" value="ABC TRANSPORTER G FAMILY MEMBER 11"/>
    <property type="match status" value="1"/>
</dbReference>
<dbReference type="Pfam" id="PF19055">
    <property type="entry name" value="ABC2_membrane_7"/>
    <property type="match status" value="1"/>
</dbReference>
<feature type="non-terminal residue" evidence="11">
    <location>
        <position position="1"/>
    </location>
</feature>
<evidence type="ECO:0000259" key="8">
    <source>
        <dbReference type="Pfam" id="PF00005"/>
    </source>
</evidence>
<dbReference type="PANTHER" id="PTHR48042:SF8">
    <property type="entry name" value="ABC-2 TYPE TRANSPORTER TRANSMEMBRANE DOMAIN-CONTAINING PROTEIN"/>
    <property type="match status" value="1"/>
</dbReference>
<keyword evidence="5 7" id="KW-1133">Transmembrane helix</keyword>
<dbReference type="InterPro" id="IPR027417">
    <property type="entry name" value="P-loop_NTPase"/>
</dbReference>
<feature type="domain" description="ABC transporter family G" evidence="10">
    <location>
        <begin position="149"/>
        <end position="205"/>
    </location>
</feature>
<dbReference type="Gene3D" id="3.40.50.300">
    <property type="entry name" value="P-loop containing nucleotide triphosphate hydrolases"/>
    <property type="match status" value="1"/>
</dbReference>
<evidence type="ECO:0000256" key="7">
    <source>
        <dbReference type="SAM" id="Phobius"/>
    </source>
</evidence>
<keyword evidence="3" id="KW-0813">Transport</keyword>
<reference evidence="11 12" key="1">
    <citation type="journal article" date="2020" name="bioRxiv">
        <title>Sequence and annotation of 42 cannabis genomes reveals extensive copy number variation in cannabinoid synthesis and pathogen resistance genes.</title>
        <authorList>
            <person name="Mckernan K.J."/>
            <person name="Helbert Y."/>
            <person name="Kane L.T."/>
            <person name="Ebling H."/>
            <person name="Zhang L."/>
            <person name="Liu B."/>
            <person name="Eaton Z."/>
            <person name="Mclaughlin S."/>
            <person name="Kingan S."/>
            <person name="Baybayan P."/>
            <person name="Concepcion G."/>
            <person name="Jordan M."/>
            <person name="Riva A."/>
            <person name="Barbazuk W."/>
            <person name="Harkins T."/>
        </authorList>
    </citation>
    <scope>NUCLEOTIDE SEQUENCE [LARGE SCALE GENOMIC DNA]</scope>
    <source>
        <strain evidence="12">cv. Jamaican Lion 4</strain>
        <tissue evidence="11">Leaf</tissue>
    </source>
</reference>
<evidence type="ECO:0000256" key="6">
    <source>
        <dbReference type="ARBA" id="ARBA00023136"/>
    </source>
</evidence>
<feature type="transmembrane region" description="Helical" evidence="7">
    <location>
        <begin position="437"/>
        <end position="459"/>
    </location>
</feature>
<organism evidence="11 12">
    <name type="scientific">Cannabis sativa</name>
    <name type="common">Hemp</name>
    <name type="synonym">Marijuana</name>
    <dbReference type="NCBI Taxonomy" id="3483"/>
    <lineage>
        <taxon>Eukaryota</taxon>
        <taxon>Viridiplantae</taxon>
        <taxon>Streptophyta</taxon>
        <taxon>Embryophyta</taxon>
        <taxon>Tracheophyta</taxon>
        <taxon>Spermatophyta</taxon>
        <taxon>Magnoliopsida</taxon>
        <taxon>eudicotyledons</taxon>
        <taxon>Gunneridae</taxon>
        <taxon>Pentapetalae</taxon>
        <taxon>rosids</taxon>
        <taxon>fabids</taxon>
        <taxon>Rosales</taxon>
        <taxon>Cannabaceae</taxon>
        <taxon>Cannabis</taxon>
    </lineage>
</organism>
<accession>A0A7J6EYQ0</accession>
<comment type="similarity">
    <text evidence="2">Belongs to the ABC transporter superfamily. ABCG family. Eye pigment precursor importer (TC 3.A.1.204) subfamily.</text>
</comment>
<evidence type="ECO:0000256" key="5">
    <source>
        <dbReference type="ARBA" id="ARBA00022989"/>
    </source>
</evidence>
<dbReference type="GO" id="GO:0016020">
    <property type="term" value="C:membrane"/>
    <property type="evidence" value="ECO:0007669"/>
    <property type="project" value="UniProtKB-SubCell"/>
</dbReference>
<dbReference type="EMBL" id="JAATIP010000181">
    <property type="protein sequence ID" value="KAF4362780.1"/>
    <property type="molecule type" value="Genomic_DNA"/>
</dbReference>
<dbReference type="Proteomes" id="UP000525078">
    <property type="component" value="Unassembled WGS sequence"/>
</dbReference>
<feature type="transmembrane region" description="Helical" evidence="7">
    <location>
        <begin position="397"/>
        <end position="425"/>
    </location>
</feature>
<dbReference type="SUPFAM" id="SSF52540">
    <property type="entry name" value="P-loop containing nucleoside triphosphate hydrolases"/>
    <property type="match status" value="1"/>
</dbReference>
<dbReference type="GO" id="GO:0016887">
    <property type="term" value="F:ATP hydrolysis activity"/>
    <property type="evidence" value="ECO:0007669"/>
    <property type="project" value="InterPro"/>
</dbReference>
<dbReference type="InterPro" id="IPR052215">
    <property type="entry name" value="Plant_ABCG"/>
</dbReference>
<evidence type="ECO:0000313" key="12">
    <source>
        <dbReference type="Proteomes" id="UP000525078"/>
    </source>
</evidence>
<dbReference type="GO" id="GO:0005524">
    <property type="term" value="F:ATP binding"/>
    <property type="evidence" value="ECO:0007669"/>
    <property type="project" value="InterPro"/>
</dbReference>
<dbReference type="InterPro" id="IPR043926">
    <property type="entry name" value="ABCG_dom"/>
</dbReference>
<dbReference type="GO" id="GO:0140359">
    <property type="term" value="F:ABC-type transporter activity"/>
    <property type="evidence" value="ECO:0007669"/>
    <property type="project" value="InterPro"/>
</dbReference>
<feature type="transmembrane region" description="Helical" evidence="7">
    <location>
        <begin position="465"/>
        <end position="483"/>
    </location>
</feature>
<evidence type="ECO:0000259" key="9">
    <source>
        <dbReference type="Pfam" id="PF01061"/>
    </source>
</evidence>
<sequence>RLSSNVKIIGKIQVKGNKENNRNCGGISYLTQEDVFLGTLTVRETITYSAHLRVSNKMSKEEIENLVQKTIEEMGLEHCADNKIGNWYFRGISGGEKKRLRIGLEILTQPQIMLLDEPTTGLDSASAFFVVCTLKNIAHNGRIVVCSIHQPSGYLFDLFDDLYLLSGGEAVYFGDAKSAVKFFADAGFPCPTKTNPTDHFLRCVNSDFDNVSTSSFLRSNKTSITEESIISINYGSTSLTNMTTQDMKEILIHQYNNSEYATLTRHNIQQINSFIFQIKNPIFKLYPKPQAQIQPTYFFYERLLWSNQVILTLCFMLFVQKEVIVLSNKSKSSWWKQLYTLTDRSFVNMRRDVGYYWLRMVFYLGVAVCTGTIYYNIKTSYLDIIARANERIKNHYGAAVVMISNFISSFPFLLVTAISTGTIIYEMVKLHPGFSHYFYFVLNLFCCLSVIETLMMLVASLVPNVLMGIGIGTGLIVFMMMASEIFRPMSDIPKFFWRYPMSYISFASWALQGVYKNDMIGIEFDPLVAGYPKLKGEIILQTMFGMPLDHSKWWDLAALVCLLISHRLIFFLILKYKDTISLHSKLYFDTVVHQIGNLSRSSSSSLSQSFNVISKKKISTSKTLHSLSSQLDLSSPMRPS</sequence>
<feature type="domain" description="ABC-2 type transporter transmembrane" evidence="9">
    <location>
        <begin position="390"/>
        <end position="517"/>
    </location>
</feature>
<evidence type="ECO:0000256" key="4">
    <source>
        <dbReference type="ARBA" id="ARBA00022692"/>
    </source>
</evidence>
<dbReference type="Pfam" id="PF00005">
    <property type="entry name" value="ABC_tran"/>
    <property type="match status" value="1"/>
</dbReference>
<name>A0A7J6EYQ0_CANSA</name>
<dbReference type="Pfam" id="PF01061">
    <property type="entry name" value="ABC2_membrane"/>
    <property type="match status" value="1"/>
</dbReference>
<dbReference type="AlphaFoldDB" id="A0A7J6EYQ0"/>
<feature type="domain" description="ABC transporter" evidence="8">
    <location>
        <begin position="10"/>
        <end position="120"/>
    </location>
</feature>
<feature type="transmembrane region" description="Helical" evidence="7">
    <location>
        <begin position="356"/>
        <end position="377"/>
    </location>
</feature>
<keyword evidence="6 7" id="KW-0472">Membrane</keyword>
<evidence type="ECO:0000256" key="3">
    <source>
        <dbReference type="ARBA" id="ARBA00022448"/>
    </source>
</evidence>